<accession>A0ABD0N8C3</accession>
<dbReference type="InterPro" id="IPR039016">
    <property type="entry name" value="RECK"/>
</dbReference>
<comment type="caution">
    <text evidence="1">The sequence shown here is derived from an EMBL/GenBank/DDBJ whole genome shotgun (WGS) entry which is preliminary data.</text>
</comment>
<dbReference type="PANTHER" id="PTHR13487:SF3">
    <property type="entry name" value="REVERSION-INDUCING CYSTEINE-RICH PROTEIN WITH KAZAL MOTIFS"/>
    <property type="match status" value="1"/>
</dbReference>
<evidence type="ECO:0000313" key="2">
    <source>
        <dbReference type="Proteomes" id="UP001529510"/>
    </source>
</evidence>
<dbReference type="EMBL" id="JAMKFB020000024">
    <property type="protein sequence ID" value="KAL0157101.1"/>
    <property type="molecule type" value="Genomic_DNA"/>
</dbReference>
<reference evidence="1 2" key="1">
    <citation type="submission" date="2024-05" db="EMBL/GenBank/DDBJ databases">
        <title>Genome sequencing and assembly of Indian major carp, Cirrhinus mrigala (Hamilton, 1822).</title>
        <authorList>
            <person name="Mohindra V."/>
            <person name="Chowdhury L.M."/>
            <person name="Lal K."/>
            <person name="Jena J.K."/>
        </authorList>
    </citation>
    <scope>NUCLEOTIDE SEQUENCE [LARGE SCALE GENOMIC DNA]</scope>
    <source>
        <strain evidence="1">CM1030</strain>
        <tissue evidence="1">Blood</tissue>
    </source>
</reference>
<proteinExistence type="predicted"/>
<dbReference type="Proteomes" id="UP001529510">
    <property type="component" value="Unassembled WGS sequence"/>
</dbReference>
<name>A0ABD0N8C3_CIRMR</name>
<protein>
    <submittedName>
        <fullName evidence="1">Uncharacterized protein</fullName>
    </submittedName>
</protein>
<sequence>MNRNQPVTVHDILRILRLHISVPQCDIFGYLSIDSELIILIVPVDQQPTPLQ</sequence>
<feature type="non-terminal residue" evidence="1">
    <location>
        <position position="52"/>
    </location>
</feature>
<organism evidence="1 2">
    <name type="scientific">Cirrhinus mrigala</name>
    <name type="common">Mrigala</name>
    <dbReference type="NCBI Taxonomy" id="683832"/>
    <lineage>
        <taxon>Eukaryota</taxon>
        <taxon>Metazoa</taxon>
        <taxon>Chordata</taxon>
        <taxon>Craniata</taxon>
        <taxon>Vertebrata</taxon>
        <taxon>Euteleostomi</taxon>
        <taxon>Actinopterygii</taxon>
        <taxon>Neopterygii</taxon>
        <taxon>Teleostei</taxon>
        <taxon>Ostariophysi</taxon>
        <taxon>Cypriniformes</taxon>
        <taxon>Cyprinidae</taxon>
        <taxon>Labeoninae</taxon>
        <taxon>Labeonini</taxon>
        <taxon>Cirrhinus</taxon>
    </lineage>
</organism>
<dbReference type="AlphaFoldDB" id="A0ABD0N8C3"/>
<evidence type="ECO:0000313" key="1">
    <source>
        <dbReference type="EMBL" id="KAL0157101.1"/>
    </source>
</evidence>
<gene>
    <name evidence="1" type="ORF">M9458_048347</name>
</gene>
<keyword evidence="2" id="KW-1185">Reference proteome</keyword>
<dbReference type="PANTHER" id="PTHR13487">
    <property type="entry name" value="SERINE PROTEASE INHIBITOR"/>
    <property type="match status" value="1"/>
</dbReference>